<comment type="catalytic activity">
    <reaction evidence="6">
        <text>uridine(746) in 23S rRNA = pseudouridine(746) in 23S rRNA</text>
        <dbReference type="Rhea" id="RHEA:42548"/>
        <dbReference type="Rhea" id="RHEA-COMP:10109"/>
        <dbReference type="Rhea" id="RHEA-COMP:10110"/>
        <dbReference type="ChEBI" id="CHEBI:65314"/>
        <dbReference type="ChEBI" id="CHEBI:65315"/>
        <dbReference type="EC" id="5.4.99.29"/>
    </reaction>
</comment>
<evidence type="ECO:0000313" key="17">
    <source>
        <dbReference type="EMBL" id="MBO8416703.1"/>
    </source>
</evidence>
<dbReference type="GO" id="GO:0003723">
    <property type="term" value="F:RNA binding"/>
    <property type="evidence" value="ECO:0007669"/>
    <property type="project" value="InterPro"/>
</dbReference>
<evidence type="ECO:0000256" key="13">
    <source>
        <dbReference type="ARBA" id="ARBA00042844"/>
    </source>
</evidence>
<comment type="similarity">
    <text evidence="1">Belongs to the pseudouridine synthase RluA family.</text>
</comment>
<dbReference type="CDD" id="cd02869">
    <property type="entry name" value="PseudoU_synth_RluA_like"/>
    <property type="match status" value="1"/>
</dbReference>
<sequence length="234" mass="26336">MSTAEPFHYDPPLTPFLDILFEDGNIMVVNKPSGLLSVPGRLRQYHDSVLSRVRTLYPEAQAVHRLDLGTSGVLVVGLNKTAISSLGKQFMQRETEKIYIALASGRLEGSGHIDLPMRTDIDNRPYQIIDFEQGRPAQTDWEVLKSGDDYSVVRLYPKTGRSHQLRVHLKEIGHPILGDHLYAPPEVHAASKRLCLHAEYLKFRHPVSGAVMEFFASTDFGMDEKIELMLKTKG</sequence>
<accession>A0A9D9DDX7</accession>
<evidence type="ECO:0000256" key="12">
    <source>
        <dbReference type="ARBA" id="ARBA00042372"/>
    </source>
</evidence>
<evidence type="ECO:0000256" key="3">
    <source>
        <dbReference type="ARBA" id="ARBA00022694"/>
    </source>
</evidence>
<evidence type="ECO:0000256" key="1">
    <source>
        <dbReference type="ARBA" id="ARBA00010876"/>
    </source>
</evidence>
<evidence type="ECO:0000256" key="10">
    <source>
        <dbReference type="ARBA" id="ARBA00039988"/>
    </source>
</evidence>
<reference evidence="17" key="2">
    <citation type="journal article" date="2021" name="PeerJ">
        <title>Extensive microbial diversity within the chicken gut microbiome revealed by metagenomics and culture.</title>
        <authorList>
            <person name="Gilroy R."/>
            <person name="Ravi A."/>
            <person name="Getino M."/>
            <person name="Pursley I."/>
            <person name="Horton D.L."/>
            <person name="Alikhan N.F."/>
            <person name="Baker D."/>
            <person name="Gharbi K."/>
            <person name="Hall N."/>
            <person name="Watson M."/>
            <person name="Adriaenssens E.M."/>
            <person name="Foster-Nyarko E."/>
            <person name="Jarju S."/>
            <person name="Secka A."/>
            <person name="Antonio M."/>
            <person name="Oren A."/>
            <person name="Chaudhuri R.R."/>
            <person name="La Ragione R."/>
            <person name="Hildebrand F."/>
            <person name="Pallen M.J."/>
        </authorList>
    </citation>
    <scope>NUCLEOTIDE SEQUENCE</scope>
    <source>
        <strain evidence="17">17213</strain>
    </source>
</reference>
<dbReference type="EC" id="5.4.99.29" evidence="9"/>
<dbReference type="InterPro" id="IPR006145">
    <property type="entry name" value="PsdUridine_synth_RsuA/RluA"/>
</dbReference>
<dbReference type="Pfam" id="PF00849">
    <property type="entry name" value="PseudoU_synth_2"/>
    <property type="match status" value="1"/>
</dbReference>
<evidence type="ECO:0000256" key="4">
    <source>
        <dbReference type="ARBA" id="ARBA00023235"/>
    </source>
</evidence>
<dbReference type="PROSITE" id="PS01129">
    <property type="entry name" value="PSI_RLU"/>
    <property type="match status" value="1"/>
</dbReference>
<dbReference type="Proteomes" id="UP000823631">
    <property type="component" value="Unassembled WGS sequence"/>
</dbReference>
<comment type="function">
    <text evidence="7">Dual specificity enzyme that catalyzes the synthesis of pseudouridine from uracil-746 in 23S ribosomal RNA and from uracil-32 in the anticodon stem and loop of transfer RNAs.</text>
</comment>
<dbReference type="PANTHER" id="PTHR21600:SF91">
    <property type="entry name" value="DUAL-SPECIFICITY RNA PSEUDOURIDINE SYNTHASE RLUA"/>
    <property type="match status" value="1"/>
</dbReference>
<dbReference type="InterPro" id="IPR006224">
    <property type="entry name" value="PsdUridine_synth_RluA-like_CS"/>
</dbReference>
<comment type="caution">
    <text evidence="17">The sequence shown here is derived from an EMBL/GenBank/DDBJ whole genome shotgun (WGS) entry which is preliminary data.</text>
</comment>
<name>A0A9D9DDX7_9GAMM</name>
<evidence type="ECO:0000313" key="18">
    <source>
        <dbReference type="Proteomes" id="UP000823631"/>
    </source>
</evidence>
<evidence type="ECO:0000256" key="9">
    <source>
        <dbReference type="ARBA" id="ARBA00038945"/>
    </source>
</evidence>
<proteinExistence type="inferred from homology"/>
<dbReference type="InterPro" id="IPR020103">
    <property type="entry name" value="PsdUridine_synth_cat_dom_sf"/>
</dbReference>
<reference evidence="17" key="1">
    <citation type="submission" date="2020-10" db="EMBL/GenBank/DDBJ databases">
        <authorList>
            <person name="Gilroy R."/>
        </authorList>
    </citation>
    <scope>NUCLEOTIDE SEQUENCE</scope>
    <source>
        <strain evidence="17">17213</strain>
    </source>
</reference>
<dbReference type="SUPFAM" id="SSF55120">
    <property type="entry name" value="Pseudouridine synthase"/>
    <property type="match status" value="1"/>
</dbReference>
<evidence type="ECO:0000256" key="7">
    <source>
        <dbReference type="ARBA" id="ARBA00037305"/>
    </source>
</evidence>
<evidence type="ECO:0000256" key="11">
    <source>
        <dbReference type="ARBA" id="ARBA00041266"/>
    </source>
</evidence>
<keyword evidence="4" id="KW-0413">Isomerase</keyword>
<dbReference type="Gene3D" id="3.30.2350.10">
    <property type="entry name" value="Pseudouridine synthase"/>
    <property type="match status" value="1"/>
</dbReference>
<dbReference type="GO" id="GO:0008033">
    <property type="term" value="P:tRNA processing"/>
    <property type="evidence" value="ECO:0007669"/>
    <property type="project" value="UniProtKB-KW"/>
</dbReference>
<keyword evidence="2" id="KW-0698">rRNA processing</keyword>
<dbReference type="AlphaFoldDB" id="A0A9D9DDX7"/>
<dbReference type="PANTHER" id="PTHR21600">
    <property type="entry name" value="MITOCHONDRIAL RNA PSEUDOURIDINE SYNTHASE"/>
    <property type="match status" value="1"/>
</dbReference>
<keyword evidence="3" id="KW-0819">tRNA processing</keyword>
<evidence type="ECO:0000256" key="8">
    <source>
        <dbReference type="ARBA" id="ARBA00038944"/>
    </source>
</evidence>
<dbReference type="GO" id="GO:0160142">
    <property type="term" value="F:23S rRNA pseudouridine(746) synthase activity"/>
    <property type="evidence" value="ECO:0007669"/>
    <property type="project" value="UniProtKB-EC"/>
</dbReference>
<evidence type="ECO:0000256" key="14">
    <source>
        <dbReference type="ARBA" id="ARBA00042883"/>
    </source>
</evidence>
<gene>
    <name evidence="17" type="ORF">IAB19_10015</name>
</gene>
<dbReference type="GO" id="GO:0000455">
    <property type="term" value="P:enzyme-directed rRNA pseudouridine synthesis"/>
    <property type="evidence" value="ECO:0007669"/>
    <property type="project" value="TreeGrafter"/>
</dbReference>
<dbReference type="EC" id="5.4.99.28" evidence="8"/>
<dbReference type="InterPro" id="IPR050188">
    <property type="entry name" value="RluA_PseudoU_synthase"/>
</dbReference>
<feature type="domain" description="Pseudouridine synthase RsuA/RluA-like" evidence="16">
    <location>
        <begin position="25"/>
        <end position="170"/>
    </location>
</feature>
<evidence type="ECO:0000256" key="5">
    <source>
        <dbReference type="ARBA" id="ARBA00036184"/>
    </source>
</evidence>
<organism evidence="17 18">
    <name type="scientific">Candidatus Avisuccinivibrio stercorigallinarum</name>
    <dbReference type="NCBI Taxonomy" id="2840704"/>
    <lineage>
        <taxon>Bacteria</taxon>
        <taxon>Pseudomonadati</taxon>
        <taxon>Pseudomonadota</taxon>
        <taxon>Gammaproteobacteria</taxon>
        <taxon>Aeromonadales</taxon>
        <taxon>Succinivibrionaceae</taxon>
        <taxon>Succinivibrionaceae incertae sedis</taxon>
        <taxon>Candidatus Avisuccinivibrio</taxon>
    </lineage>
</organism>
<evidence type="ECO:0000256" key="2">
    <source>
        <dbReference type="ARBA" id="ARBA00022552"/>
    </source>
</evidence>
<dbReference type="GO" id="GO:0160151">
    <property type="term" value="F:tRNA pseudouridine(32) synthase activity"/>
    <property type="evidence" value="ECO:0007669"/>
    <property type="project" value="UniProtKB-EC"/>
</dbReference>
<dbReference type="EMBL" id="JADINH010000197">
    <property type="protein sequence ID" value="MBO8416703.1"/>
    <property type="molecule type" value="Genomic_DNA"/>
</dbReference>
<evidence type="ECO:0000259" key="16">
    <source>
        <dbReference type="Pfam" id="PF00849"/>
    </source>
</evidence>
<protein>
    <recommendedName>
        <fullName evidence="10">Dual-specificity RNA pseudouridine synthase RluA</fullName>
        <ecNumber evidence="8">5.4.99.28</ecNumber>
        <ecNumber evidence="9">5.4.99.29</ecNumber>
    </recommendedName>
    <alternativeName>
        <fullName evidence="11">23S rRNA pseudouridine(746) synthase</fullName>
    </alternativeName>
    <alternativeName>
        <fullName evidence="14">Ribosomal large subunit pseudouridine synthase A</fullName>
    </alternativeName>
    <alternativeName>
        <fullName evidence="13">rRNA pseudouridylate synthase A</fullName>
    </alternativeName>
    <alternativeName>
        <fullName evidence="15">rRNA-uridine isomerase A</fullName>
    </alternativeName>
    <alternativeName>
        <fullName evidence="12">tRNA pseudouridine(32) synthase</fullName>
    </alternativeName>
</protein>
<evidence type="ECO:0000256" key="15">
    <source>
        <dbReference type="ARBA" id="ARBA00043143"/>
    </source>
</evidence>
<comment type="catalytic activity">
    <reaction evidence="5">
        <text>uridine(32) in tRNA = pseudouridine(32) in tRNA</text>
        <dbReference type="Rhea" id="RHEA:42544"/>
        <dbReference type="Rhea" id="RHEA-COMP:10107"/>
        <dbReference type="Rhea" id="RHEA-COMP:10108"/>
        <dbReference type="ChEBI" id="CHEBI:65314"/>
        <dbReference type="ChEBI" id="CHEBI:65315"/>
        <dbReference type="EC" id="5.4.99.28"/>
    </reaction>
</comment>
<evidence type="ECO:0000256" key="6">
    <source>
        <dbReference type="ARBA" id="ARBA00036916"/>
    </source>
</evidence>